<protein>
    <submittedName>
        <fullName evidence="1">Uncharacterized protein</fullName>
    </submittedName>
</protein>
<dbReference type="EMBL" id="CCDP010000003">
    <property type="protein sequence ID" value="CDQ41478.1"/>
    <property type="molecule type" value="Genomic_DNA"/>
</dbReference>
<evidence type="ECO:0000313" key="2">
    <source>
        <dbReference type="Proteomes" id="UP000028875"/>
    </source>
</evidence>
<reference evidence="2" key="2">
    <citation type="submission" date="2014-05" db="EMBL/GenBank/DDBJ databases">
        <title>Draft genome sequence of Virgibacillus massiliensis Vm-5.</title>
        <authorList>
            <person name="Khelaifia S."/>
            <person name="Croce O."/>
            <person name="Lagier J.C."/>
            <person name="Raoult D."/>
        </authorList>
    </citation>
    <scope>NUCLEOTIDE SEQUENCE [LARGE SCALE GENOMIC DNA]</scope>
    <source>
        <strain evidence="2">Vm-5</strain>
    </source>
</reference>
<accession>A0A024QG35</accession>
<dbReference type="OrthoDB" id="9985422at2"/>
<reference evidence="1 2" key="1">
    <citation type="submission" date="2014-03" db="EMBL/GenBank/DDBJ databases">
        <authorList>
            <person name="Urmite Genomes U."/>
        </authorList>
    </citation>
    <scope>NUCLEOTIDE SEQUENCE [LARGE SCALE GENOMIC DNA]</scope>
    <source>
        <strain evidence="1 2">Vm-5</strain>
    </source>
</reference>
<dbReference type="RefSeq" id="WP_038246217.1">
    <property type="nucleotide sequence ID" value="NZ_BNER01000005.1"/>
</dbReference>
<dbReference type="Proteomes" id="UP000028875">
    <property type="component" value="Unassembled WGS sequence"/>
</dbReference>
<organism evidence="1 2">
    <name type="scientific">Virgibacillus massiliensis</name>
    <dbReference type="NCBI Taxonomy" id="1462526"/>
    <lineage>
        <taxon>Bacteria</taxon>
        <taxon>Bacillati</taxon>
        <taxon>Bacillota</taxon>
        <taxon>Bacilli</taxon>
        <taxon>Bacillales</taxon>
        <taxon>Bacillaceae</taxon>
        <taxon>Virgibacillus</taxon>
    </lineage>
</organism>
<keyword evidence="2" id="KW-1185">Reference proteome</keyword>
<sequence>MPKFVVREVKEIIKEFEITANNAEHAIKIFNRPSSEDKNYEGDFGSIETHITAKRKVYE</sequence>
<proteinExistence type="predicted"/>
<name>A0A024QG35_9BACI</name>
<gene>
    <name evidence="1" type="ORF">BN990_03851</name>
</gene>
<comment type="caution">
    <text evidence="1">The sequence shown here is derived from an EMBL/GenBank/DDBJ whole genome shotgun (WGS) entry which is preliminary data.</text>
</comment>
<evidence type="ECO:0000313" key="1">
    <source>
        <dbReference type="EMBL" id="CDQ41478.1"/>
    </source>
</evidence>
<dbReference type="STRING" id="1462526.BN990_03851"/>
<dbReference type="AlphaFoldDB" id="A0A024QG35"/>